<feature type="compositionally biased region" description="Basic and acidic residues" evidence="1">
    <location>
        <begin position="181"/>
        <end position="193"/>
    </location>
</feature>
<reference evidence="3 4" key="1">
    <citation type="submission" date="2016-10" db="EMBL/GenBank/DDBJ databases">
        <authorList>
            <person name="Varghese N."/>
            <person name="Submissions S."/>
        </authorList>
    </citation>
    <scope>NUCLEOTIDE SEQUENCE [LARGE SCALE GENOMIC DNA]</scope>
    <source>
        <strain evidence="3 4">DSM 2373</strain>
    </source>
</reference>
<dbReference type="Proteomes" id="UP000326500">
    <property type="component" value="Unassembled WGS sequence"/>
</dbReference>
<evidence type="ECO:0000259" key="2">
    <source>
        <dbReference type="Pfam" id="PF05239"/>
    </source>
</evidence>
<sequence>MRARIIAHTAGLALAGGSRTYSVIILWGTGTQCTPKIWRHISLTESGAVEMRKMQERSEVILERRTRAAGERWFMSADDILGKNVVNQLGEDLGEISDMRIGFPEGRVQYLVLRYGGILGMAAKRFAVPPESVVYRPGEDNFVVNIDKQRLDNEPGFEEDNWPEEADYSLIQSAGTMTPPTREEAEAMRREEPPPSEIVTTERVERRTPPR</sequence>
<evidence type="ECO:0000256" key="1">
    <source>
        <dbReference type="SAM" id="MobiDB-lite"/>
    </source>
</evidence>
<dbReference type="EMBL" id="FNFT01000001">
    <property type="protein sequence ID" value="SDJ83592.1"/>
    <property type="molecule type" value="Genomic_DNA"/>
</dbReference>
<protein>
    <submittedName>
        <fullName evidence="3">PRC-barrel domain-containing protein</fullName>
    </submittedName>
</protein>
<dbReference type="InterPro" id="IPR011033">
    <property type="entry name" value="PRC_barrel-like_sf"/>
</dbReference>
<feature type="compositionally biased region" description="Basic and acidic residues" evidence="1">
    <location>
        <begin position="200"/>
        <end position="211"/>
    </location>
</feature>
<evidence type="ECO:0000313" key="3">
    <source>
        <dbReference type="EMBL" id="SDJ83592.1"/>
    </source>
</evidence>
<feature type="region of interest" description="Disordered" evidence="1">
    <location>
        <begin position="171"/>
        <end position="211"/>
    </location>
</feature>
<gene>
    <name evidence="3" type="ORF">SAMN04488571_101173</name>
</gene>
<dbReference type="AlphaFoldDB" id="A0A1G8WYX4"/>
<keyword evidence="4" id="KW-1185">Reference proteome</keyword>
<proteinExistence type="predicted"/>
<evidence type="ECO:0000313" key="4">
    <source>
        <dbReference type="Proteomes" id="UP000326500"/>
    </source>
</evidence>
<feature type="domain" description="PRC-barrel" evidence="2">
    <location>
        <begin position="75"/>
        <end position="150"/>
    </location>
</feature>
<name>A0A1G8WYX4_9EURY</name>
<dbReference type="SUPFAM" id="SSF50346">
    <property type="entry name" value="PRC-barrel domain"/>
    <property type="match status" value="1"/>
</dbReference>
<organism evidence="3 4">
    <name type="scientific">Methanoculleus thermophilus</name>
    <dbReference type="NCBI Taxonomy" id="2200"/>
    <lineage>
        <taxon>Archaea</taxon>
        <taxon>Methanobacteriati</taxon>
        <taxon>Methanobacteriota</taxon>
        <taxon>Stenosarchaea group</taxon>
        <taxon>Methanomicrobia</taxon>
        <taxon>Methanomicrobiales</taxon>
        <taxon>Methanomicrobiaceae</taxon>
        <taxon>Methanoculleus</taxon>
    </lineage>
</organism>
<dbReference type="PANTHER" id="PTHR36505">
    <property type="entry name" value="BLR1072 PROTEIN"/>
    <property type="match status" value="1"/>
</dbReference>
<accession>A0A1G8WYX4</accession>
<dbReference type="Pfam" id="PF05239">
    <property type="entry name" value="PRC"/>
    <property type="match status" value="1"/>
</dbReference>
<dbReference type="InterPro" id="IPR027275">
    <property type="entry name" value="PRC-brl_dom"/>
</dbReference>
<dbReference type="Gene3D" id="2.30.30.240">
    <property type="entry name" value="PRC-barrel domain"/>
    <property type="match status" value="1"/>
</dbReference>
<dbReference type="STRING" id="2200.GCA_001571405_00917"/>
<dbReference type="PANTHER" id="PTHR36505:SF1">
    <property type="entry name" value="BLR1072 PROTEIN"/>
    <property type="match status" value="1"/>
</dbReference>